<dbReference type="InterPro" id="IPR041698">
    <property type="entry name" value="Methyltransf_25"/>
</dbReference>
<feature type="domain" description="Methyltransferase" evidence="1">
    <location>
        <begin position="43"/>
        <end position="139"/>
    </location>
</feature>
<dbReference type="Pfam" id="PF13649">
    <property type="entry name" value="Methyltransf_25"/>
    <property type="match status" value="1"/>
</dbReference>
<dbReference type="Gene3D" id="3.40.50.150">
    <property type="entry name" value="Vaccinia Virus protein VP39"/>
    <property type="match status" value="1"/>
</dbReference>
<dbReference type="EMBL" id="NEVR01000003">
    <property type="protein sequence ID" value="OZI64056.1"/>
    <property type="molecule type" value="Genomic_DNA"/>
</dbReference>
<evidence type="ECO:0000259" key="1">
    <source>
        <dbReference type="Pfam" id="PF13649"/>
    </source>
</evidence>
<comment type="caution">
    <text evidence="2">The sequence shown here is derived from an EMBL/GenBank/DDBJ whole genome shotgun (WGS) entry which is preliminary data.</text>
</comment>
<proteinExistence type="predicted"/>
<gene>
    <name evidence="2" type="ORF">CAL27_15860</name>
</gene>
<dbReference type="Proteomes" id="UP000216354">
    <property type="component" value="Unassembled WGS sequence"/>
</dbReference>
<sequence>MTDFEAMYRADPDPWDVADRWYERRKRALMLAALPRERYRQGLELGCGTGYATLELAMRCQALRAVDGAPTAAAHCRDLLARHGHRHAEVETRTLPGDWPEVPAAGYDLIVVSELAYYFGATDLRRWLDRCVSSLAVGGDWAMCHYTPAFHDRRQDTAAVHALVDALPAMQRRVSHLDPEFRLDIWRKQEGAMP</sequence>
<dbReference type="CDD" id="cd02440">
    <property type="entry name" value="AdoMet_MTases"/>
    <property type="match status" value="1"/>
</dbReference>
<name>A0ABX4EY79_9BORD</name>
<evidence type="ECO:0000313" key="3">
    <source>
        <dbReference type="Proteomes" id="UP000216354"/>
    </source>
</evidence>
<organism evidence="2 3">
    <name type="scientific">Bordetella genomosp. 1</name>
    <dbReference type="NCBI Taxonomy" id="1395607"/>
    <lineage>
        <taxon>Bacteria</taxon>
        <taxon>Pseudomonadati</taxon>
        <taxon>Pseudomonadota</taxon>
        <taxon>Betaproteobacteria</taxon>
        <taxon>Burkholderiales</taxon>
        <taxon>Alcaligenaceae</taxon>
        <taxon>Bordetella</taxon>
    </lineage>
</organism>
<dbReference type="RefSeq" id="WP_094832080.1">
    <property type="nucleotide sequence ID" value="NZ_NEVR01000003.1"/>
</dbReference>
<reference evidence="2 3" key="1">
    <citation type="submission" date="2017-05" db="EMBL/GenBank/DDBJ databases">
        <title>Complete and WGS of Bordetella genogroups.</title>
        <authorList>
            <person name="Spilker T."/>
            <person name="Lipuma J."/>
        </authorList>
    </citation>
    <scope>NUCLEOTIDE SEQUENCE [LARGE SCALE GENOMIC DNA]</scope>
    <source>
        <strain evidence="2 3">AU9795</strain>
    </source>
</reference>
<keyword evidence="3" id="KW-1185">Reference proteome</keyword>
<protein>
    <recommendedName>
        <fullName evidence="1">Methyltransferase domain-containing protein</fullName>
    </recommendedName>
</protein>
<dbReference type="SUPFAM" id="SSF53335">
    <property type="entry name" value="S-adenosyl-L-methionine-dependent methyltransferases"/>
    <property type="match status" value="1"/>
</dbReference>
<accession>A0ABX4EY79</accession>
<evidence type="ECO:0000313" key="2">
    <source>
        <dbReference type="EMBL" id="OZI64056.1"/>
    </source>
</evidence>
<dbReference type="InterPro" id="IPR029063">
    <property type="entry name" value="SAM-dependent_MTases_sf"/>
</dbReference>